<proteinExistence type="predicted"/>
<sequence>MKDQNKPLHVIGAYDYLELIVMSVEPISRFETLRAIRSTCRQFMFVTAPLMRYELRVSRRYRTWFDDFTTFGALPLWTLVTSIRITSAFTDVNDDLRTMGTYLPYVESICIDLLVNDTGGSSDYLCTLEGLCYLRRLESLRCFGVTGLNDSMTLALDDAMDMVQWPTLESGTLSLDVMTSAHVRLSHVPSLAFATLRLRASAVTALIDCGVLYNVRLSAFILARDADDYTAQQDYTARRGVSEGRLSSLLRVWTNLTSLVMHDTICALSIARAIGDIVSLVSLVWYSDIVARDWDDLPVSPTVPRWSGTPSDRESDPYYDPRREVDVANSHKASFIWLLENVIGRLPMLRSLRFGCGCAGIQSIGSGWNDDGELYPLWKIAGESGHIVLSTIAMLCNPTPDAQCVYRRVSLMIAMMYNLYL</sequence>
<dbReference type="EMBL" id="KV425975">
    <property type="protein sequence ID" value="KZV94292.1"/>
    <property type="molecule type" value="Genomic_DNA"/>
</dbReference>
<name>A0A165J3U3_EXIGL</name>
<reference evidence="1 2" key="1">
    <citation type="journal article" date="2016" name="Mol. Biol. Evol.">
        <title>Comparative Genomics of Early-Diverging Mushroom-Forming Fungi Provides Insights into the Origins of Lignocellulose Decay Capabilities.</title>
        <authorList>
            <person name="Nagy L.G."/>
            <person name="Riley R."/>
            <person name="Tritt A."/>
            <person name="Adam C."/>
            <person name="Daum C."/>
            <person name="Floudas D."/>
            <person name="Sun H."/>
            <person name="Yadav J.S."/>
            <person name="Pangilinan J."/>
            <person name="Larsson K.H."/>
            <person name="Matsuura K."/>
            <person name="Barry K."/>
            <person name="Labutti K."/>
            <person name="Kuo R."/>
            <person name="Ohm R.A."/>
            <person name="Bhattacharya S.S."/>
            <person name="Shirouzu T."/>
            <person name="Yoshinaga Y."/>
            <person name="Martin F.M."/>
            <person name="Grigoriev I.V."/>
            <person name="Hibbett D.S."/>
        </authorList>
    </citation>
    <scope>NUCLEOTIDE SEQUENCE [LARGE SCALE GENOMIC DNA]</scope>
    <source>
        <strain evidence="1 2">HHB12029</strain>
    </source>
</reference>
<keyword evidence="2" id="KW-1185">Reference proteome</keyword>
<evidence type="ECO:0000313" key="1">
    <source>
        <dbReference type="EMBL" id="KZV94292.1"/>
    </source>
</evidence>
<organism evidence="1 2">
    <name type="scientific">Exidia glandulosa HHB12029</name>
    <dbReference type="NCBI Taxonomy" id="1314781"/>
    <lineage>
        <taxon>Eukaryota</taxon>
        <taxon>Fungi</taxon>
        <taxon>Dikarya</taxon>
        <taxon>Basidiomycota</taxon>
        <taxon>Agaricomycotina</taxon>
        <taxon>Agaricomycetes</taxon>
        <taxon>Auriculariales</taxon>
        <taxon>Exidiaceae</taxon>
        <taxon>Exidia</taxon>
    </lineage>
</organism>
<gene>
    <name evidence="1" type="ORF">EXIGLDRAFT_767248</name>
</gene>
<dbReference type="InParanoid" id="A0A165J3U3"/>
<accession>A0A165J3U3</accession>
<evidence type="ECO:0000313" key="2">
    <source>
        <dbReference type="Proteomes" id="UP000077266"/>
    </source>
</evidence>
<dbReference type="AlphaFoldDB" id="A0A165J3U3"/>
<protein>
    <submittedName>
        <fullName evidence="1">Uncharacterized protein</fullName>
    </submittedName>
</protein>
<dbReference type="Proteomes" id="UP000077266">
    <property type="component" value="Unassembled WGS sequence"/>
</dbReference>